<feature type="transmembrane region" description="Helical" evidence="6">
    <location>
        <begin position="135"/>
        <end position="160"/>
    </location>
</feature>
<dbReference type="InterPro" id="IPR023380">
    <property type="entry name" value="DsbB-like_sf"/>
</dbReference>
<protein>
    <submittedName>
        <fullName evidence="7">Disulfide bond formation protein B</fullName>
    </submittedName>
</protein>
<dbReference type="InterPro" id="IPR003752">
    <property type="entry name" value="DiS_bond_form_DsbB/BdbC"/>
</dbReference>
<feature type="transmembrane region" description="Helical" evidence="6">
    <location>
        <begin position="71"/>
        <end position="89"/>
    </location>
</feature>
<feature type="transmembrane region" description="Helical" evidence="6">
    <location>
        <begin position="44"/>
        <end position="64"/>
    </location>
</feature>
<sequence length="170" mass="19492">MQNIIKGKELQFVLMLSFVYAVGSLGGAYFIEYYQGMPPCALCIYQRIALGAVALFFPFIWFLFQRYPGKAFYLLIPFIYLINFGISLYHTGVEQHIFPAPSQCRGNLGQHGGDVDLLRNLLLQQEVIPCDEVSWYLFGLSMATYNMLASGGLLLIWGYVLRQQRKIKRR</sequence>
<keyword evidence="8" id="KW-1185">Reference proteome</keyword>
<organism evidence="7 8">
    <name type="scientific">Caedimonas varicaedens</name>
    <dbReference type="NCBI Taxonomy" id="1629334"/>
    <lineage>
        <taxon>Bacteria</taxon>
        <taxon>Pseudomonadati</taxon>
        <taxon>Pseudomonadota</taxon>
        <taxon>Alphaproteobacteria</taxon>
        <taxon>Holosporales</taxon>
        <taxon>Caedimonadaceae</taxon>
        <taxon>Caedimonas</taxon>
    </lineage>
</organism>
<evidence type="ECO:0000313" key="7">
    <source>
        <dbReference type="EMBL" id="GAO98088.1"/>
    </source>
</evidence>
<keyword evidence="5 6" id="KW-0472">Membrane</keyword>
<evidence type="ECO:0000256" key="6">
    <source>
        <dbReference type="SAM" id="Phobius"/>
    </source>
</evidence>
<dbReference type="AlphaFoldDB" id="A0A0K8MD04"/>
<dbReference type="SUPFAM" id="SSF158442">
    <property type="entry name" value="DsbB-like"/>
    <property type="match status" value="1"/>
</dbReference>
<dbReference type="STRING" id="1629334.Cva_00736"/>
<dbReference type="EMBL" id="BBVC01000023">
    <property type="protein sequence ID" value="GAO98088.1"/>
    <property type="molecule type" value="Genomic_DNA"/>
</dbReference>
<dbReference type="Pfam" id="PF02600">
    <property type="entry name" value="DsbB"/>
    <property type="match status" value="1"/>
</dbReference>
<dbReference type="OrthoDB" id="9808637at2"/>
<gene>
    <name evidence="7" type="ORF">Cva_00736</name>
</gene>
<evidence type="ECO:0000256" key="5">
    <source>
        <dbReference type="ARBA" id="ARBA00023136"/>
    </source>
</evidence>
<evidence type="ECO:0000313" key="8">
    <source>
        <dbReference type="Proteomes" id="UP000036771"/>
    </source>
</evidence>
<dbReference type="PANTHER" id="PTHR36570:SF3">
    <property type="entry name" value="DISULFIDE BOND FORMATION PROTEIN B"/>
    <property type="match status" value="1"/>
</dbReference>
<dbReference type="GO" id="GO:0015035">
    <property type="term" value="F:protein-disulfide reductase activity"/>
    <property type="evidence" value="ECO:0007669"/>
    <property type="project" value="InterPro"/>
</dbReference>
<feature type="transmembrane region" description="Helical" evidence="6">
    <location>
        <begin position="12"/>
        <end position="32"/>
    </location>
</feature>
<dbReference type="Proteomes" id="UP000036771">
    <property type="component" value="Unassembled WGS sequence"/>
</dbReference>
<evidence type="ECO:0000256" key="2">
    <source>
        <dbReference type="ARBA" id="ARBA00022475"/>
    </source>
</evidence>
<dbReference type="Gene3D" id="1.20.1550.10">
    <property type="entry name" value="DsbB-like"/>
    <property type="match status" value="1"/>
</dbReference>
<evidence type="ECO:0000256" key="3">
    <source>
        <dbReference type="ARBA" id="ARBA00022692"/>
    </source>
</evidence>
<dbReference type="GO" id="GO:0006457">
    <property type="term" value="P:protein folding"/>
    <property type="evidence" value="ECO:0007669"/>
    <property type="project" value="InterPro"/>
</dbReference>
<evidence type="ECO:0000256" key="1">
    <source>
        <dbReference type="ARBA" id="ARBA00004651"/>
    </source>
</evidence>
<comment type="caution">
    <text evidence="7">The sequence shown here is derived from an EMBL/GenBank/DDBJ whole genome shotgun (WGS) entry which is preliminary data.</text>
</comment>
<keyword evidence="4 6" id="KW-1133">Transmembrane helix</keyword>
<dbReference type="GO" id="GO:0005886">
    <property type="term" value="C:plasma membrane"/>
    <property type="evidence" value="ECO:0007669"/>
    <property type="project" value="UniProtKB-SubCell"/>
</dbReference>
<proteinExistence type="predicted"/>
<reference evidence="7 8" key="1">
    <citation type="submission" date="2015-03" db="EMBL/GenBank/DDBJ databases">
        <title>Caedibacter varicaedens, whole genome shotgun sequence.</title>
        <authorList>
            <person name="Suzuki H."/>
            <person name="Dapper A.L."/>
            <person name="Gibson A.K."/>
            <person name="Jackson C."/>
            <person name="Lee H."/>
            <person name="Pejaver V.R."/>
            <person name="Doak T."/>
            <person name="Lynch M."/>
        </authorList>
    </citation>
    <scope>NUCLEOTIDE SEQUENCE [LARGE SCALE GENOMIC DNA]</scope>
</reference>
<dbReference type="PANTHER" id="PTHR36570">
    <property type="entry name" value="DISULFIDE BOND FORMATION PROTEIN B"/>
    <property type="match status" value="1"/>
</dbReference>
<dbReference type="InterPro" id="IPR050183">
    <property type="entry name" value="DsbB"/>
</dbReference>
<evidence type="ECO:0000256" key="4">
    <source>
        <dbReference type="ARBA" id="ARBA00022989"/>
    </source>
</evidence>
<comment type="subcellular location">
    <subcellularLocation>
        <location evidence="1">Cell membrane</location>
        <topology evidence="1">Multi-pass membrane protein</topology>
    </subcellularLocation>
</comment>
<accession>A0A0K8MD04</accession>
<keyword evidence="3 6" id="KW-0812">Transmembrane</keyword>
<name>A0A0K8MD04_9PROT</name>
<keyword evidence="2" id="KW-1003">Cell membrane</keyword>